<keyword evidence="3" id="KW-1185">Reference proteome</keyword>
<organism evidence="2 3">
    <name type="scientific">Thalassiosira oceanica</name>
    <name type="common">Marine diatom</name>
    <dbReference type="NCBI Taxonomy" id="159749"/>
    <lineage>
        <taxon>Eukaryota</taxon>
        <taxon>Sar</taxon>
        <taxon>Stramenopiles</taxon>
        <taxon>Ochrophyta</taxon>
        <taxon>Bacillariophyta</taxon>
        <taxon>Coscinodiscophyceae</taxon>
        <taxon>Thalassiosirophycidae</taxon>
        <taxon>Thalassiosirales</taxon>
        <taxon>Thalassiosiraceae</taxon>
        <taxon>Thalassiosira</taxon>
    </lineage>
</organism>
<name>K0S386_THAOC</name>
<dbReference type="AlphaFoldDB" id="K0S386"/>
<dbReference type="EMBL" id="AGNL01023219">
    <property type="protein sequence ID" value="EJK59274.1"/>
    <property type="molecule type" value="Genomic_DNA"/>
</dbReference>
<accession>K0S386</accession>
<feature type="region of interest" description="Disordered" evidence="1">
    <location>
        <begin position="1"/>
        <end position="27"/>
    </location>
</feature>
<proteinExistence type="predicted"/>
<dbReference type="Proteomes" id="UP000266841">
    <property type="component" value="Unassembled WGS sequence"/>
</dbReference>
<evidence type="ECO:0000313" key="3">
    <source>
        <dbReference type="Proteomes" id="UP000266841"/>
    </source>
</evidence>
<gene>
    <name evidence="2" type="ORF">THAOC_20527</name>
</gene>
<reference evidence="2 3" key="1">
    <citation type="journal article" date="2012" name="Genome Biol.">
        <title>Genome and low-iron response of an oceanic diatom adapted to chronic iron limitation.</title>
        <authorList>
            <person name="Lommer M."/>
            <person name="Specht M."/>
            <person name="Roy A.S."/>
            <person name="Kraemer L."/>
            <person name="Andreson R."/>
            <person name="Gutowska M.A."/>
            <person name="Wolf J."/>
            <person name="Bergner S.V."/>
            <person name="Schilhabel M.B."/>
            <person name="Klostermeier U.C."/>
            <person name="Beiko R.G."/>
            <person name="Rosenstiel P."/>
            <person name="Hippler M."/>
            <person name="Laroche J."/>
        </authorList>
    </citation>
    <scope>NUCLEOTIDE SEQUENCE [LARGE SCALE GENOMIC DNA]</scope>
    <source>
        <strain evidence="2 3">CCMP1005</strain>
    </source>
</reference>
<protein>
    <submittedName>
        <fullName evidence="2">Uncharacterized protein</fullName>
    </submittedName>
</protein>
<sequence>MCKSSTDPMTEGQVEVGNLAGSDNLAGSSPRFEILKSLPGYRYAVLRSRAHLSIINTCSDTPTFPSPHSLGDTLRDGDAALCQHREATKLAWKECSEGQY</sequence>
<feature type="non-terminal residue" evidence="2">
    <location>
        <position position="100"/>
    </location>
</feature>
<comment type="caution">
    <text evidence="2">The sequence shown here is derived from an EMBL/GenBank/DDBJ whole genome shotgun (WGS) entry which is preliminary data.</text>
</comment>
<evidence type="ECO:0000313" key="2">
    <source>
        <dbReference type="EMBL" id="EJK59274.1"/>
    </source>
</evidence>
<evidence type="ECO:0000256" key="1">
    <source>
        <dbReference type="SAM" id="MobiDB-lite"/>
    </source>
</evidence>